<dbReference type="AlphaFoldDB" id="A0A5B0E4R1"/>
<feature type="binding site" evidence="6">
    <location>
        <position position="255"/>
    </location>
    <ligand>
        <name>NAD(+)</name>
        <dbReference type="ChEBI" id="CHEBI:57540"/>
    </ligand>
</feature>
<dbReference type="EMBL" id="VOBL01000021">
    <property type="protein sequence ID" value="KAA0974047.1"/>
    <property type="molecule type" value="Genomic_DNA"/>
</dbReference>
<dbReference type="InterPro" id="IPR020626">
    <property type="entry name" value="Asp_DH_prok"/>
</dbReference>
<comment type="caution">
    <text evidence="9">The sequence shown here is derived from an EMBL/GenBank/DDBJ whole genome shotgun (WGS) entry which is preliminary data.</text>
</comment>
<dbReference type="SUPFAM" id="SSF51735">
    <property type="entry name" value="NAD(P)-binding Rossmann-fold domains"/>
    <property type="match status" value="1"/>
</dbReference>
<feature type="domain" description="Aspartate/homoserine dehydrogenase NAD-binding" evidence="8">
    <location>
        <begin position="68"/>
        <end position="174"/>
    </location>
</feature>
<evidence type="ECO:0000256" key="2">
    <source>
        <dbReference type="ARBA" id="ARBA00022642"/>
    </source>
</evidence>
<evidence type="ECO:0000256" key="3">
    <source>
        <dbReference type="ARBA" id="ARBA00022857"/>
    </source>
</evidence>
<organism evidence="9 10">
    <name type="scientific">Paeniglutamicibacter gangotriensis</name>
    <dbReference type="NCBI Taxonomy" id="254787"/>
    <lineage>
        <taxon>Bacteria</taxon>
        <taxon>Bacillati</taxon>
        <taxon>Actinomycetota</taxon>
        <taxon>Actinomycetes</taxon>
        <taxon>Micrococcales</taxon>
        <taxon>Micrococcaceae</taxon>
        <taxon>Paeniglutamicibacter</taxon>
    </lineage>
</organism>
<dbReference type="InterPro" id="IPR005106">
    <property type="entry name" value="Asp/hSer_DH_NAD-bd"/>
</dbReference>
<dbReference type="InterPro" id="IPR002811">
    <property type="entry name" value="Asp_DH"/>
</dbReference>
<reference evidence="9 10" key="1">
    <citation type="submission" date="2019-07" db="EMBL/GenBank/DDBJ databases">
        <title>Analysis of the biochemical properties, biological activity and biotechnological potential of siderophores and biosurfactants produced by Antarctic psychrotolerant bacteria.</title>
        <authorList>
            <person name="Styczynski M."/>
            <person name="Krucon T."/>
            <person name="Decewicz P."/>
            <person name="Dziewit L."/>
        </authorList>
    </citation>
    <scope>NUCLEOTIDE SEQUENCE [LARGE SCALE GENOMIC DNA]</scope>
    <source>
        <strain evidence="9 10">ANT_H27</strain>
    </source>
</reference>
<evidence type="ECO:0000313" key="9">
    <source>
        <dbReference type="EMBL" id="KAA0974047.1"/>
    </source>
</evidence>
<evidence type="ECO:0000256" key="1">
    <source>
        <dbReference type="ARBA" id="ARBA00008331"/>
    </source>
</evidence>
<comment type="function">
    <text evidence="6">Specifically catalyzes the NAD or NADP-dependent dehydrogenation of L-aspartate to iminoaspartate.</text>
</comment>
<dbReference type="PANTHER" id="PTHR31873:SF6">
    <property type="entry name" value="ASPARTATE DEHYDROGENASE DOMAIN-CONTAINING PROTEIN"/>
    <property type="match status" value="1"/>
</dbReference>
<comment type="pathway">
    <text evidence="6">Cofactor biosynthesis; NAD(+) biosynthesis; iminoaspartate from L-aspartate (dehydrogenase route): step 1/1.</text>
</comment>
<evidence type="ECO:0000313" key="10">
    <source>
        <dbReference type="Proteomes" id="UP000323856"/>
    </source>
</evidence>
<dbReference type="GO" id="GO:0009435">
    <property type="term" value="P:NAD+ biosynthetic process"/>
    <property type="evidence" value="ECO:0007669"/>
    <property type="project" value="UniProtKB-UniRule"/>
</dbReference>
<dbReference type="GO" id="GO:0050661">
    <property type="term" value="F:NADP binding"/>
    <property type="evidence" value="ECO:0007669"/>
    <property type="project" value="UniProtKB-UniRule"/>
</dbReference>
<evidence type="ECO:0000256" key="6">
    <source>
        <dbReference type="HAMAP-Rule" id="MF_01265"/>
    </source>
</evidence>
<evidence type="ECO:0000256" key="5">
    <source>
        <dbReference type="ARBA" id="ARBA00023027"/>
    </source>
</evidence>
<comment type="catalytic activity">
    <reaction evidence="6">
        <text>L-aspartate + NADP(+) + H2O = oxaloacetate + NH4(+) + NADPH + H(+)</text>
        <dbReference type="Rhea" id="RHEA:11784"/>
        <dbReference type="ChEBI" id="CHEBI:15377"/>
        <dbReference type="ChEBI" id="CHEBI:15378"/>
        <dbReference type="ChEBI" id="CHEBI:16452"/>
        <dbReference type="ChEBI" id="CHEBI:28938"/>
        <dbReference type="ChEBI" id="CHEBI:29991"/>
        <dbReference type="ChEBI" id="CHEBI:57783"/>
        <dbReference type="ChEBI" id="CHEBI:58349"/>
        <dbReference type="EC" id="1.4.1.21"/>
    </reaction>
</comment>
<feature type="binding site" evidence="6">
    <location>
        <position position="185"/>
    </location>
    <ligand>
        <name>NAD(+)</name>
        <dbReference type="ChEBI" id="CHEBI:57540"/>
    </ligand>
</feature>
<evidence type="ECO:0000256" key="4">
    <source>
        <dbReference type="ARBA" id="ARBA00023002"/>
    </source>
</evidence>
<dbReference type="SUPFAM" id="SSF55347">
    <property type="entry name" value="Glyceraldehyde-3-phosphate dehydrogenase-like, C-terminal domain"/>
    <property type="match status" value="1"/>
</dbReference>
<sequence>MVAELGSTGTVADARSGAGPCSGWGATTQVVKQALNSVPILSPTPHGAASAHGAGWMDDMGIDVAILGYGAIGRSVHLLLAQHPERVRVLGVLDRAVLAKEGPKPSRRSAGPPEARVPVLDLPTAIKRADLVIECASPSAVRAHGPEIIAAGADLLVASLGALVDERLGAQLHAGPGRCHLSTGAIGGLDLIRSAAGAIEAIELETVKLPAALLHPGLSGTQREDIERAQATGSPVRVFIGSVPDAVAGFPSNINVAAALGLAAGDLSVVRVSITADPTATLTSHTITVRGETGKHRFEIRNFPDPANPASSALTARAIASGVLHLAGVGPHFI</sequence>
<feature type="domain" description="Aspartate dehydrogenase" evidence="7">
    <location>
        <begin position="234"/>
        <end position="319"/>
    </location>
</feature>
<accession>A0A5B0E4R1</accession>
<dbReference type="Proteomes" id="UP000323856">
    <property type="component" value="Unassembled WGS sequence"/>
</dbReference>
<dbReference type="Pfam" id="PF03447">
    <property type="entry name" value="NAD_binding_3"/>
    <property type="match status" value="1"/>
</dbReference>
<keyword evidence="2 6" id="KW-0662">Pyridine nucleotide biosynthesis</keyword>
<dbReference type="InterPro" id="IPR036291">
    <property type="entry name" value="NAD(P)-bd_dom_sf"/>
</dbReference>
<dbReference type="OrthoDB" id="4772942at2"/>
<comment type="miscellaneous">
    <text evidence="6">The iminoaspartate product is unstable in aqueous solution and can decompose to oxaloacetate and ammonia.</text>
</comment>
<comment type="catalytic activity">
    <reaction evidence="6">
        <text>L-aspartate + NAD(+) + H2O = oxaloacetate + NH4(+) + NADH + H(+)</text>
        <dbReference type="Rhea" id="RHEA:11788"/>
        <dbReference type="ChEBI" id="CHEBI:15377"/>
        <dbReference type="ChEBI" id="CHEBI:15378"/>
        <dbReference type="ChEBI" id="CHEBI:16452"/>
        <dbReference type="ChEBI" id="CHEBI:28938"/>
        <dbReference type="ChEBI" id="CHEBI:29991"/>
        <dbReference type="ChEBI" id="CHEBI:57540"/>
        <dbReference type="ChEBI" id="CHEBI:57945"/>
        <dbReference type="EC" id="1.4.1.21"/>
    </reaction>
</comment>
<name>A0A5B0E4R1_9MICC</name>
<dbReference type="GO" id="GO:0033735">
    <property type="term" value="F:aspartate dehydrogenase [NAD(P)+] activity"/>
    <property type="evidence" value="ECO:0007669"/>
    <property type="project" value="UniProtKB-EC"/>
</dbReference>
<dbReference type="PANTHER" id="PTHR31873">
    <property type="entry name" value="L-ASPARTATE DEHYDROGENASE-RELATED"/>
    <property type="match status" value="1"/>
</dbReference>
<gene>
    <name evidence="6" type="primary">nadX</name>
    <name evidence="9" type="ORF">FQ154_16495</name>
</gene>
<dbReference type="Gene3D" id="3.40.50.720">
    <property type="entry name" value="NAD(P)-binding Rossmann-like Domain"/>
    <property type="match status" value="1"/>
</dbReference>
<feature type="active site" evidence="6">
    <location>
        <position position="285"/>
    </location>
</feature>
<evidence type="ECO:0000259" key="7">
    <source>
        <dbReference type="Pfam" id="PF01958"/>
    </source>
</evidence>
<keyword evidence="3 6" id="KW-0521">NADP</keyword>
<dbReference type="EC" id="1.4.1.21" evidence="6"/>
<dbReference type="HAMAP" id="MF_01265">
    <property type="entry name" value="NadX"/>
    <property type="match status" value="1"/>
</dbReference>
<comment type="similarity">
    <text evidence="1 6">Belongs to the L-aspartate dehydrogenase family.</text>
</comment>
<dbReference type="Pfam" id="PF01958">
    <property type="entry name" value="Asp_DH_C"/>
    <property type="match status" value="1"/>
</dbReference>
<dbReference type="UniPathway" id="UPA00253">
    <property type="reaction ID" value="UER00456"/>
</dbReference>
<proteinExistence type="inferred from homology"/>
<evidence type="ECO:0000259" key="8">
    <source>
        <dbReference type="Pfam" id="PF03447"/>
    </source>
</evidence>
<dbReference type="GO" id="GO:0016639">
    <property type="term" value="F:oxidoreductase activity, acting on the CH-NH2 group of donors, NAD or NADP as acceptor"/>
    <property type="evidence" value="ECO:0007669"/>
    <property type="project" value="UniProtKB-UniRule"/>
</dbReference>
<keyword evidence="5 6" id="KW-0520">NAD</keyword>
<protein>
    <recommendedName>
        <fullName evidence="6">L-aspartate dehydrogenase</fullName>
        <ecNumber evidence="6">1.4.1.21</ecNumber>
    </recommendedName>
</protein>
<keyword evidence="4 6" id="KW-0560">Oxidoreductase</keyword>
<dbReference type="GO" id="GO:0051287">
    <property type="term" value="F:NAD binding"/>
    <property type="evidence" value="ECO:0007669"/>
    <property type="project" value="UniProtKB-UniRule"/>
</dbReference>
<dbReference type="Gene3D" id="3.30.360.10">
    <property type="entry name" value="Dihydrodipicolinate Reductase, domain 2"/>
    <property type="match status" value="1"/>
</dbReference>